<organism evidence="4 5">
    <name type="scientific">Heterodera schachtii</name>
    <name type="common">Sugarbeet cyst nematode worm</name>
    <name type="synonym">Tylenchus schachtii</name>
    <dbReference type="NCBI Taxonomy" id="97005"/>
    <lineage>
        <taxon>Eukaryota</taxon>
        <taxon>Metazoa</taxon>
        <taxon>Ecdysozoa</taxon>
        <taxon>Nematoda</taxon>
        <taxon>Chromadorea</taxon>
        <taxon>Rhabditida</taxon>
        <taxon>Tylenchina</taxon>
        <taxon>Tylenchomorpha</taxon>
        <taxon>Tylenchoidea</taxon>
        <taxon>Heteroderidae</taxon>
        <taxon>Heteroderinae</taxon>
        <taxon>Heterodera</taxon>
    </lineage>
</organism>
<feature type="chain" id="PRO_5044853620" evidence="3">
    <location>
        <begin position="30"/>
        <end position="437"/>
    </location>
</feature>
<dbReference type="Proteomes" id="UP001620645">
    <property type="component" value="Unassembled WGS sequence"/>
</dbReference>
<dbReference type="AlphaFoldDB" id="A0ABD2JI13"/>
<proteinExistence type="predicted"/>
<comment type="caution">
    <text evidence="4">The sequence shown here is derived from an EMBL/GenBank/DDBJ whole genome shotgun (WGS) entry which is preliminary data.</text>
</comment>
<keyword evidence="2" id="KW-0812">Transmembrane</keyword>
<feature type="signal peptide" evidence="3">
    <location>
        <begin position="1"/>
        <end position="29"/>
    </location>
</feature>
<dbReference type="SUPFAM" id="SSF69989">
    <property type="entry name" value="C-terminal domain of PLC-beta"/>
    <property type="match status" value="1"/>
</dbReference>
<evidence type="ECO:0000313" key="4">
    <source>
        <dbReference type="EMBL" id="KAL3090242.1"/>
    </source>
</evidence>
<evidence type="ECO:0000256" key="1">
    <source>
        <dbReference type="SAM" id="MobiDB-lite"/>
    </source>
</evidence>
<accession>A0ABD2JI13</accession>
<protein>
    <submittedName>
        <fullName evidence="4">Uncharacterized protein</fullName>
    </submittedName>
</protein>
<evidence type="ECO:0000256" key="2">
    <source>
        <dbReference type="SAM" id="Phobius"/>
    </source>
</evidence>
<keyword evidence="3" id="KW-0732">Signal</keyword>
<keyword evidence="2" id="KW-0472">Membrane</keyword>
<gene>
    <name evidence="4" type="ORF">niasHS_006694</name>
</gene>
<sequence>MTRRRSLSVRCFFTFLFVSVSMLFPSFSAHSVLSPLSTNIFSIGFDRIEWWYKGYGQTFIGFSDARNKTAHTKWARDGDYEVMDNGTLAIRRARRALVERYHCVVFTNGTVPPLLHVLLFRLDFSSWYALEPGSLFLGSCLAAIVFCAASFLLNIIWIICRKIILWWIKRTERLSRIRAFMEALEKYRQKQMDSLHETYSRRVSAIRDNYHSQVDQLRQSYADSADRFRDYRQAQIDHVQQHLDSIRDNYSQQMGRLREFGSRRVERIWESYDRNISALRTFTMEQRLRMMNQCKVKQRYVNKLLEAIAAETNAEVINRKEAAIREALGEAEPPWLHPHASSSCASIARSDSYYSLPEFVMEEDEWEMVLETNTKGEAGDEEKGEGRGEAKWLCTAATQSGTDRRAQGVRFTEVKVHGREETVAEKETDKEKDSADE</sequence>
<feature type="transmembrane region" description="Helical" evidence="2">
    <location>
        <begin position="135"/>
        <end position="160"/>
    </location>
</feature>
<keyword evidence="2" id="KW-1133">Transmembrane helix</keyword>
<evidence type="ECO:0000313" key="5">
    <source>
        <dbReference type="Proteomes" id="UP001620645"/>
    </source>
</evidence>
<reference evidence="4 5" key="1">
    <citation type="submission" date="2024-10" db="EMBL/GenBank/DDBJ databases">
        <authorList>
            <person name="Kim D."/>
        </authorList>
    </citation>
    <scope>NUCLEOTIDE SEQUENCE [LARGE SCALE GENOMIC DNA]</scope>
    <source>
        <strain evidence="4">Taebaek</strain>
    </source>
</reference>
<name>A0ABD2JI13_HETSC</name>
<feature type="region of interest" description="Disordered" evidence="1">
    <location>
        <begin position="417"/>
        <end position="437"/>
    </location>
</feature>
<keyword evidence="5" id="KW-1185">Reference proteome</keyword>
<dbReference type="EMBL" id="JBICCN010000143">
    <property type="protein sequence ID" value="KAL3090242.1"/>
    <property type="molecule type" value="Genomic_DNA"/>
</dbReference>
<evidence type="ECO:0000256" key="3">
    <source>
        <dbReference type="SAM" id="SignalP"/>
    </source>
</evidence>